<dbReference type="EMBL" id="PVTR01000001">
    <property type="protein sequence ID" value="PRY90526.1"/>
    <property type="molecule type" value="Genomic_DNA"/>
</dbReference>
<keyword evidence="2" id="KW-1185">Reference proteome</keyword>
<reference evidence="1 2" key="1">
    <citation type="submission" date="2018-03" db="EMBL/GenBank/DDBJ databases">
        <title>Genomic Encyclopedia of Archaeal and Bacterial Type Strains, Phase II (KMG-II): from individual species to whole genera.</title>
        <authorList>
            <person name="Goeker M."/>
        </authorList>
    </citation>
    <scope>NUCLEOTIDE SEQUENCE [LARGE SCALE GENOMIC DNA]</scope>
    <source>
        <strain evidence="1 2">DSM 27929</strain>
    </source>
</reference>
<dbReference type="RefSeq" id="WP_146131349.1">
    <property type="nucleotide sequence ID" value="NZ_PVTR01000001.1"/>
</dbReference>
<sequence length="148" mass="16883">MASSKRSQKNKVQFILLFSLLSLFISCLENEPKLHYVEHDVLINTELFEEDFLGSLTIIEAKAKNRILYLKVGYSGCGEADVFTLVFSEKVIDTAPPSLEAKLIFEPVTICAAYFTSEIQFDLNQINQITSRPFRIILNGWEDTIEVR</sequence>
<dbReference type="AlphaFoldDB" id="A0A2T0WV06"/>
<dbReference type="OrthoDB" id="840019at2"/>
<proteinExistence type="predicted"/>
<name>A0A2T0WV06_9BACT</name>
<evidence type="ECO:0000313" key="2">
    <source>
        <dbReference type="Proteomes" id="UP000238157"/>
    </source>
</evidence>
<dbReference type="PROSITE" id="PS51257">
    <property type="entry name" value="PROKAR_LIPOPROTEIN"/>
    <property type="match status" value="1"/>
</dbReference>
<gene>
    <name evidence="1" type="ORF">CLW00_101187</name>
</gene>
<evidence type="ECO:0000313" key="1">
    <source>
        <dbReference type="EMBL" id="PRY90526.1"/>
    </source>
</evidence>
<protein>
    <submittedName>
        <fullName evidence="1">Uncharacterized protein</fullName>
    </submittedName>
</protein>
<comment type="caution">
    <text evidence="1">The sequence shown here is derived from an EMBL/GenBank/DDBJ whole genome shotgun (WGS) entry which is preliminary data.</text>
</comment>
<dbReference type="Proteomes" id="UP000238157">
    <property type="component" value="Unassembled WGS sequence"/>
</dbReference>
<accession>A0A2T0WV06</accession>
<organism evidence="1 2">
    <name type="scientific">Mongoliibacter ruber</name>
    <dbReference type="NCBI Taxonomy" id="1750599"/>
    <lineage>
        <taxon>Bacteria</taxon>
        <taxon>Pseudomonadati</taxon>
        <taxon>Bacteroidota</taxon>
        <taxon>Cytophagia</taxon>
        <taxon>Cytophagales</taxon>
        <taxon>Cyclobacteriaceae</taxon>
        <taxon>Mongoliibacter</taxon>
    </lineage>
</organism>